<evidence type="ECO:0000313" key="1">
    <source>
        <dbReference type="EMBL" id="TQM40999.1"/>
    </source>
</evidence>
<proteinExistence type="predicted"/>
<dbReference type="EMBL" id="VFPJ01000001">
    <property type="protein sequence ID" value="TQM40999.1"/>
    <property type="molecule type" value="Genomic_DNA"/>
</dbReference>
<sequence length="45" mass="5488">MILYNIFFKKTIPIYFFKQKIVHIFVTPKITKKLAYLLTILKKIK</sequence>
<protein>
    <submittedName>
        <fullName evidence="1">Uncharacterized protein</fullName>
    </submittedName>
</protein>
<comment type="caution">
    <text evidence="1">The sequence shown here is derived from an EMBL/GenBank/DDBJ whole genome shotgun (WGS) entry which is preliminary data.</text>
</comment>
<name>A0A543G4K5_9FLAO</name>
<dbReference type="AlphaFoldDB" id="A0A543G4K5"/>
<evidence type="ECO:0000313" key="2">
    <source>
        <dbReference type="Proteomes" id="UP000320773"/>
    </source>
</evidence>
<gene>
    <name evidence="1" type="ORF">BC670_1929</name>
</gene>
<organism evidence="1 2">
    <name type="scientific">Flavobacterium branchiophilum</name>
    <dbReference type="NCBI Taxonomy" id="55197"/>
    <lineage>
        <taxon>Bacteria</taxon>
        <taxon>Pseudomonadati</taxon>
        <taxon>Bacteroidota</taxon>
        <taxon>Flavobacteriia</taxon>
        <taxon>Flavobacteriales</taxon>
        <taxon>Flavobacteriaceae</taxon>
        <taxon>Flavobacterium</taxon>
    </lineage>
</organism>
<dbReference type="Proteomes" id="UP000320773">
    <property type="component" value="Unassembled WGS sequence"/>
</dbReference>
<reference evidence="1 2" key="1">
    <citation type="submission" date="2019-06" db="EMBL/GenBank/DDBJ databases">
        <title>Genomic Encyclopedia of Archaeal and Bacterial Type Strains, Phase II (KMG-II): from individual species to whole genera.</title>
        <authorList>
            <person name="Goeker M."/>
        </authorList>
    </citation>
    <scope>NUCLEOTIDE SEQUENCE [LARGE SCALE GENOMIC DNA]</scope>
    <source>
        <strain evidence="1 2">DSM 24789</strain>
    </source>
</reference>
<accession>A0A543G4K5</accession>